<evidence type="ECO:0000313" key="2">
    <source>
        <dbReference type="Proteomes" id="UP000214646"/>
    </source>
</evidence>
<name>A0A225DBI8_9BACT</name>
<gene>
    <name evidence="1" type="ORF">FRUB_07473</name>
</gene>
<dbReference type="EMBL" id="NIDE01000014">
    <property type="protein sequence ID" value="OWK38353.1"/>
    <property type="molecule type" value="Genomic_DNA"/>
</dbReference>
<dbReference type="Proteomes" id="UP000214646">
    <property type="component" value="Unassembled WGS sequence"/>
</dbReference>
<sequence>MQVEFIDLRAQGLETRGATVSRRPVRSGFVLASHKDRNGRGKRNFNKMYRRVGRPSTKAAHRGGW</sequence>
<accession>A0A225DBI8</accession>
<evidence type="ECO:0000313" key="1">
    <source>
        <dbReference type="EMBL" id="OWK38353.1"/>
    </source>
</evidence>
<comment type="caution">
    <text evidence="1">The sequence shown here is derived from an EMBL/GenBank/DDBJ whole genome shotgun (WGS) entry which is preliminary data.</text>
</comment>
<proteinExistence type="predicted"/>
<reference evidence="2" key="1">
    <citation type="submission" date="2017-06" db="EMBL/GenBank/DDBJ databases">
        <title>Genome analysis of Fimbriiglobus ruber SP5, the first member of the order Planctomycetales with confirmed chitinolytic capability.</title>
        <authorList>
            <person name="Ravin N.V."/>
            <person name="Rakitin A.L."/>
            <person name="Ivanova A.A."/>
            <person name="Beletsky A.V."/>
            <person name="Kulichevskaya I.S."/>
            <person name="Mardanov A.V."/>
            <person name="Dedysh S.N."/>
        </authorList>
    </citation>
    <scope>NUCLEOTIDE SEQUENCE [LARGE SCALE GENOMIC DNA]</scope>
    <source>
        <strain evidence="2">SP5</strain>
    </source>
</reference>
<keyword evidence="2" id="KW-1185">Reference proteome</keyword>
<protein>
    <submittedName>
        <fullName evidence="1">Uncharacterized protein</fullName>
    </submittedName>
</protein>
<organism evidence="1 2">
    <name type="scientific">Fimbriiglobus ruber</name>
    <dbReference type="NCBI Taxonomy" id="1908690"/>
    <lineage>
        <taxon>Bacteria</taxon>
        <taxon>Pseudomonadati</taxon>
        <taxon>Planctomycetota</taxon>
        <taxon>Planctomycetia</taxon>
        <taxon>Gemmatales</taxon>
        <taxon>Gemmataceae</taxon>
        <taxon>Fimbriiglobus</taxon>
    </lineage>
</organism>
<dbReference type="AlphaFoldDB" id="A0A225DBI8"/>